<dbReference type="eggNOG" id="COG3193">
    <property type="taxonomic scope" value="Bacteria"/>
</dbReference>
<accession>A0A085B9G9</accession>
<comment type="subcellular location">
    <subcellularLocation>
        <location evidence="1">Cell outer membrane</location>
    </subcellularLocation>
</comment>
<evidence type="ECO:0000259" key="7">
    <source>
        <dbReference type="Pfam" id="PF14322"/>
    </source>
</evidence>
<feature type="domain" description="RagB/SusD" evidence="6">
    <location>
        <begin position="313"/>
        <end position="456"/>
    </location>
</feature>
<dbReference type="Proteomes" id="UP000028623">
    <property type="component" value="Unassembled WGS sequence"/>
</dbReference>
<keyword evidence="5" id="KW-0998">Cell outer membrane</keyword>
<dbReference type="AlphaFoldDB" id="A0A085B9G9"/>
<reference evidence="8 9" key="1">
    <citation type="submission" date="2014-07" db="EMBL/GenBank/DDBJ databases">
        <title>Epilithonimonas lactis LMG 22401 Genome.</title>
        <authorList>
            <person name="Pipes S.E."/>
            <person name="Stropko S.J."/>
        </authorList>
    </citation>
    <scope>NUCLEOTIDE SEQUENCE [LARGE SCALE GENOMIC DNA]</scope>
    <source>
        <strain evidence="8 9">LMG 24401</strain>
    </source>
</reference>
<feature type="domain" description="SusD-like N-terminal" evidence="7">
    <location>
        <begin position="84"/>
        <end position="225"/>
    </location>
</feature>
<sequence>MKHYIILITALISLGFLLNCEKLVEIDAPNNQISTAAVFQDTNTADAALANLLAEIRNNSLLSGGNRGMGALLASYADDLDGYYINNINASMDIYNNQPLAGNTIVESTWQNAYKEIYMANAIIEGLKSSSIPEADRKRISGTALLIRSVIYFNLQRIFGDIPYTDTTDFEINKRLKKMTADAIFIQVEKDLQESSRLLEDNYTNAERLYPNRKVVHMVLADLYLTQREWQKAESAAKEVINSPLYLFEGDIKKAFLKLGKHILWQLKPQNINDGTAEAQLYYFDNAAPPSYALSTSLVNAFSNTDLRKENWMKPVTFNQQTWYRPYKYKSLSPNTTEYSILFRLEQAYFIVAEALAQQNRVGEALPYINAVRQRAALSALPGTLSKDQFLEELIKEKRREFFTEGGQRFYDLKRFGRLQDLKAVKPNWNNFNQLWPIPLSELLLNANLNPQNEGY</sequence>
<dbReference type="SUPFAM" id="SSF48452">
    <property type="entry name" value="TPR-like"/>
    <property type="match status" value="1"/>
</dbReference>
<comment type="similarity">
    <text evidence="2">Belongs to the SusD family.</text>
</comment>
<organism evidence="8 9">
    <name type="scientific">Epilithonimonas lactis</name>
    <dbReference type="NCBI Taxonomy" id="421072"/>
    <lineage>
        <taxon>Bacteria</taxon>
        <taxon>Pseudomonadati</taxon>
        <taxon>Bacteroidota</taxon>
        <taxon>Flavobacteriia</taxon>
        <taxon>Flavobacteriales</taxon>
        <taxon>Weeksellaceae</taxon>
        <taxon>Chryseobacterium group</taxon>
        <taxon>Epilithonimonas</taxon>
    </lineage>
</organism>
<dbReference type="GO" id="GO:0009279">
    <property type="term" value="C:cell outer membrane"/>
    <property type="evidence" value="ECO:0007669"/>
    <property type="project" value="UniProtKB-SubCell"/>
</dbReference>
<evidence type="ECO:0000256" key="4">
    <source>
        <dbReference type="ARBA" id="ARBA00023136"/>
    </source>
</evidence>
<evidence type="ECO:0000256" key="2">
    <source>
        <dbReference type="ARBA" id="ARBA00006275"/>
    </source>
</evidence>
<comment type="caution">
    <text evidence="8">The sequence shown here is derived from an EMBL/GenBank/DDBJ whole genome shotgun (WGS) entry which is preliminary data.</text>
</comment>
<dbReference type="STRING" id="421072.SAMN04488097_3387"/>
<proteinExistence type="inferred from homology"/>
<dbReference type="RefSeq" id="WP_034978580.1">
    <property type="nucleotide sequence ID" value="NZ_FOFI01000005.1"/>
</dbReference>
<dbReference type="Gene3D" id="1.25.40.390">
    <property type="match status" value="1"/>
</dbReference>
<evidence type="ECO:0000259" key="6">
    <source>
        <dbReference type="Pfam" id="PF07980"/>
    </source>
</evidence>
<dbReference type="EMBL" id="JPLY01000005">
    <property type="protein sequence ID" value="KFC19114.1"/>
    <property type="molecule type" value="Genomic_DNA"/>
</dbReference>
<evidence type="ECO:0000256" key="1">
    <source>
        <dbReference type="ARBA" id="ARBA00004442"/>
    </source>
</evidence>
<keyword evidence="9" id="KW-1185">Reference proteome</keyword>
<dbReference type="Pfam" id="PF07980">
    <property type="entry name" value="SusD_RagB"/>
    <property type="match status" value="1"/>
</dbReference>
<protein>
    <submittedName>
        <fullName evidence="8">Glycan metabolism protein RagB</fullName>
    </submittedName>
</protein>
<gene>
    <name evidence="8" type="ORF">IO89_16535</name>
</gene>
<keyword evidence="3" id="KW-0732">Signal</keyword>
<dbReference type="InterPro" id="IPR012944">
    <property type="entry name" value="SusD_RagB_dom"/>
</dbReference>
<evidence type="ECO:0000313" key="8">
    <source>
        <dbReference type="EMBL" id="KFC19114.1"/>
    </source>
</evidence>
<evidence type="ECO:0000256" key="5">
    <source>
        <dbReference type="ARBA" id="ARBA00023237"/>
    </source>
</evidence>
<keyword evidence="4" id="KW-0472">Membrane</keyword>
<dbReference type="InterPro" id="IPR011990">
    <property type="entry name" value="TPR-like_helical_dom_sf"/>
</dbReference>
<dbReference type="Pfam" id="PF14322">
    <property type="entry name" value="SusD-like_3"/>
    <property type="match status" value="1"/>
</dbReference>
<dbReference type="InterPro" id="IPR033985">
    <property type="entry name" value="SusD-like_N"/>
</dbReference>
<evidence type="ECO:0000313" key="9">
    <source>
        <dbReference type="Proteomes" id="UP000028623"/>
    </source>
</evidence>
<evidence type="ECO:0000256" key="3">
    <source>
        <dbReference type="ARBA" id="ARBA00022729"/>
    </source>
</evidence>
<name>A0A085B9G9_9FLAO</name>
<dbReference type="OrthoDB" id="621570at2"/>